<dbReference type="RefSeq" id="XP_008445955.2">
    <property type="nucleotide sequence ID" value="XM_008447733.3"/>
</dbReference>
<keyword evidence="4 6" id="KW-1133">Transmembrane helix</keyword>
<evidence type="ECO:0000313" key="8">
    <source>
        <dbReference type="Proteomes" id="UP001652600"/>
    </source>
</evidence>
<dbReference type="GO" id="GO:0090333">
    <property type="term" value="P:regulation of stomatal closure"/>
    <property type="evidence" value="ECO:0007669"/>
    <property type="project" value="TreeGrafter"/>
</dbReference>
<keyword evidence="3 6" id="KW-0812">Transmembrane</keyword>
<dbReference type="CDD" id="cd17330">
    <property type="entry name" value="MFS_SLC46_TetA_like"/>
    <property type="match status" value="1"/>
</dbReference>
<dbReference type="GeneID" id="103488828"/>
<evidence type="ECO:0000256" key="6">
    <source>
        <dbReference type="SAM" id="Phobius"/>
    </source>
</evidence>
<dbReference type="PROSITE" id="PS50850">
    <property type="entry name" value="MFS"/>
    <property type="match status" value="1"/>
</dbReference>
<organism evidence="8 9">
    <name type="scientific">Cucumis melo</name>
    <name type="common">Muskmelon</name>
    <dbReference type="NCBI Taxonomy" id="3656"/>
    <lineage>
        <taxon>Eukaryota</taxon>
        <taxon>Viridiplantae</taxon>
        <taxon>Streptophyta</taxon>
        <taxon>Embryophyta</taxon>
        <taxon>Tracheophyta</taxon>
        <taxon>Spermatophyta</taxon>
        <taxon>Magnoliopsida</taxon>
        <taxon>eudicotyledons</taxon>
        <taxon>Gunneridae</taxon>
        <taxon>Pentapetalae</taxon>
        <taxon>rosids</taxon>
        <taxon>fabids</taxon>
        <taxon>Cucurbitales</taxon>
        <taxon>Cucurbitaceae</taxon>
        <taxon>Benincaseae</taxon>
        <taxon>Cucumis</taxon>
    </lineage>
</organism>
<evidence type="ECO:0000256" key="3">
    <source>
        <dbReference type="ARBA" id="ARBA00022692"/>
    </source>
</evidence>
<feature type="transmembrane region" description="Helical" evidence="6">
    <location>
        <begin position="463"/>
        <end position="485"/>
    </location>
</feature>
<dbReference type="SUPFAM" id="SSF103473">
    <property type="entry name" value="MFS general substrate transporter"/>
    <property type="match status" value="1"/>
</dbReference>
<gene>
    <name evidence="9" type="primary">LOC103488828</name>
</gene>
<feature type="transmembrane region" description="Helical" evidence="6">
    <location>
        <begin position="78"/>
        <end position="100"/>
    </location>
</feature>
<dbReference type="AlphaFoldDB" id="A0A1S3BDW9"/>
<dbReference type="GO" id="GO:0009705">
    <property type="term" value="C:plant-type vacuole membrane"/>
    <property type="evidence" value="ECO:0007669"/>
    <property type="project" value="TreeGrafter"/>
</dbReference>
<protein>
    <submittedName>
        <fullName evidence="9">Protein ZINC INDUCED FACILITATOR-LIKE 1-like isoform X2</fullName>
    </submittedName>
</protein>
<feature type="transmembrane region" description="Helical" evidence="6">
    <location>
        <begin position="137"/>
        <end position="156"/>
    </location>
</feature>
<dbReference type="KEGG" id="cmo:103488828"/>
<evidence type="ECO:0000256" key="2">
    <source>
        <dbReference type="ARBA" id="ARBA00022448"/>
    </source>
</evidence>
<feature type="transmembrane region" description="Helical" evidence="6">
    <location>
        <begin position="388"/>
        <end position="411"/>
    </location>
</feature>
<evidence type="ECO:0000313" key="9">
    <source>
        <dbReference type="RefSeq" id="XP_008445955.2"/>
    </source>
</evidence>
<feature type="transmembrane region" description="Helical" evidence="6">
    <location>
        <begin position="288"/>
        <end position="312"/>
    </location>
</feature>
<feature type="transmembrane region" description="Helical" evidence="6">
    <location>
        <begin position="332"/>
        <end position="351"/>
    </location>
</feature>
<dbReference type="PANTHER" id="PTHR23504">
    <property type="entry name" value="MAJOR FACILITATOR SUPERFAMILY DOMAIN-CONTAINING PROTEIN 10"/>
    <property type="match status" value="1"/>
</dbReference>
<keyword evidence="5 6" id="KW-0472">Membrane</keyword>
<evidence type="ECO:0000259" key="7">
    <source>
        <dbReference type="PROSITE" id="PS50850"/>
    </source>
</evidence>
<dbReference type="GO" id="GO:0022821">
    <property type="term" value="F:solute:potassium antiporter activity"/>
    <property type="evidence" value="ECO:0007669"/>
    <property type="project" value="TreeGrafter"/>
</dbReference>
<name>A0A1S3BDW9_CUCME</name>
<dbReference type="FunCoup" id="A0A1S3BDW9">
    <property type="interactions" value="1184"/>
</dbReference>
<feature type="transmembrane region" description="Helical" evidence="6">
    <location>
        <begin position="41"/>
        <end position="66"/>
    </location>
</feature>
<evidence type="ECO:0000256" key="5">
    <source>
        <dbReference type="ARBA" id="ARBA00023136"/>
    </source>
</evidence>
<dbReference type="Proteomes" id="UP001652600">
    <property type="component" value="Chromosome 10"/>
</dbReference>
<proteinExistence type="predicted"/>
<keyword evidence="8" id="KW-1185">Reference proteome</keyword>
<dbReference type="InterPro" id="IPR036259">
    <property type="entry name" value="MFS_trans_sf"/>
</dbReference>
<feature type="transmembrane region" description="Helical" evidence="6">
    <location>
        <begin position="112"/>
        <end position="131"/>
    </location>
</feature>
<feature type="transmembrane region" description="Helical" evidence="6">
    <location>
        <begin position="211"/>
        <end position="234"/>
    </location>
</feature>
<dbReference type="InterPro" id="IPR020846">
    <property type="entry name" value="MFS_dom"/>
</dbReference>
<accession>A0A1S3BDW9</accession>
<evidence type="ECO:0000256" key="1">
    <source>
        <dbReference type="ARBA" id="ARBA00004141"/>
    </source>
</evidence>
<dbReference type="eggNOG" id="KOG2615">
    <property type="taxonomic scope" value="Eukaryota"/>
</dbReference>
<feature type="transmembrane region" description="Helical" evidence="6">
    <location>
        <begin position="363"/>
        <end position="382"/>
    </location>
</feature>
<comment type="subcellular location">
    <subcellularLocation>
        <location evidence="1">Membrane</location>
        <topology evidence="1">Multi-pass membrane protein</topology>
    </subcellularLocation>
</comment>
<feature type="transmembrane region" description="Helical" evidence="6">
    <location>
        <begin position="423"/>
        <end position="443"/>
    </location>
</feature>
<evidence type="ECO:0000256" key="4">
    <source>
        <dbReference type="ARBA" id="ARBA00022989"/>
    </source>
</evidence>
<dbReference type="InterPro" id="IPR011701">
    <property type="entry name" value="MFS"/>
</dbReference>
<dbReference type="GO" id="GO:0005886">
    <property type="term" value="C:plasma membrane"/>
    <property type="evidence" value="ECO:0007669"/>
    <property type="project" value="TreeGrafter"/>
</dbReference>
<dbReference type="Gene3D" id="1.20.1250.20">
    <property type="entry name" value="MFS general substrate transporter like domains"/>
    <property type="match status" value="1"/>
</dbReference>
<sequence>MADENRERLLKEEDYYYYENCPGCKMEQYNQVHRGFPFRQLLMISFIVLITALPISSFFPFLYFMVRDFNIAENVEDIGFYAGFIGASFMIGRALTSVFWGIVADRYGRKPVILFGIFIVFTFNTLFGLSLNYWMAIITRFLLGSLNGILGPIKAYASESVNEEYQAIAMSSISTTWGIALIVGPAIGGFLAQPVEKFPGIFSSEGLFGRFPYFLPCLFTSLLALITGIISLWLPESLHMHDKNVPSHSISYEALEDQPGDCNGNEPTLTTESKELPSKPSLFRNWELMSAIIVYCVFSLHDMAYVEIFSLWTVSSRTLGGLSFTSGDVGEVLAITGFSLLVFQSAFYPYVERIFGPIMVSRVCGILSIPLLAMYSFLSVFSGAVLHIVVTLASVLKNLLSVSIITGLFIIQNRAVDQHQRGAANGIAMTGMSIFKAIGPAAGGALLSWSQKRLDAAFLPGPHMFFFILNVIEVIAVVMTFKPFLVPRQN</sequence>
<reference evidence="9" key="1">
    <citation type="submission" date="2025-08" db="UniProtKB">
        <authorList>
            <consortium name="RefSeq"/>
        </authorList>
    </citation>
    <scope>IDENTIFICATION</scope>
    <source>
        <tissue evidence="9">Stem</tissue>
    </source>
</reference>
<feature type="domain" description="Major facilitator superfamily (MFS) profile" evidence="7">
    <location>
        <begin position="40"/>
        <end position="488"/>
    </location>
</feature>
<feature type="transmembrane region" description="Helical" evidence="6">
    <location>
        <begin position="168"/>
        <end position="191"/>
    </location>
</feature>
<dbReference type="InParanoid" id="A0A1S3BDW9"/>
<dbReference type="PANTHER" id="PTHR23504:SF114">
    <property type="entry name" value="PROTEIN ZINC INDUCED FACILITATOR-LIKE 1"/>
    <property type="match status" value="1"/>
</dbReference>
<dbReference type="Pfam" id="PF07690">
    <property type="entry name" value="MFS_1"/>
    <property type="match status" value="1"/>
</dbReference>
<keyword evidence="2" id="KW-0813">Transport</keyword>